<dbReference type="InterPro" id="IPR017907">
    <property type="entry name" value="Znf_RING_CS"/>
</dbReference>
<dbReference type="CDD" id="cd22672">
    <property type="entry name" value="FHA_CHFR"/>
    <property type="match status" value="1"/>
</dbReference>
<evidence type="ECO:0000313" key="23">
    <source>
        <dbReference type="Proteomes" id="UP001634394"/>
    </source>
</evidence>
<keyword evidence="13" id="KW-0862">Zinc</keyword>
<dbReference type="GO" id="GO:0061630">
    <property type="term" value="F:ubiquitin protein ligase activity"/>
    <property type="evidence" value="ECO:0007669"/>
    <property type="project" value="UniProtKB-EC"/>
</dbReference>
<evidence type="ECO:0000256" key="10">
    <source>
        <dbReference type="ARBA" id="ARBA00022771"/>
    </source>
</evidence>
<dbReference type="Pfam" id="PF17979">
    <property type="entry name" value="zf-CRD"/>
    <property type="match status" value="1"/>
</dbReference>
<evidence type="ECO:0000256" key="18">
    <source>
        <dbReference type="PROSITE-ProRule" id="PRU00175"/>
    </source>
</evidence>
<evidence type="ECO:0000256" key="16">
    <source>
        <dbReference type="ARBA" id="ARBA00029800"/>
    </source>
</evidence>
<feature type="compositionally biased region" description="Acidic residues" evidence="19">
    <location>
        <begin position="354"/>
        <end position="381"/>
    </location>
</feature>
<feature type="domain" description="RING-type" evidence="21">
    <location>
        <begin position="258"/>
        <end position="297"/>
    </location>
</feature>
<dbReference type="PANTHER" id="PTHR16079">
    <property type="entry name" value="UBIQUITIN LIGASE PROTEIN CHFR"/>
    <property type="match status" value="1"/>
</dbReference>
<dbReference type="PROSITE" id="PS50089">
    <property type="entry name" value="ZF_RING_2"/>
    <property type="match status" value="1"/>
</dbReference>
<evidence type="ECO:0000256" key="12">
    <source>
        <dbReference type="ARBA" id="ARBA00022786"/>
    </source>
</evidence>
<comment type="subcellular location">
    <subcellularLocation>
        <location evidence="2">Nucleus</location>
        <location evidence="2">PML body</location>
    </subcellularLocation>
</comment>
<dbReference type="InterPro" id="IPR040909">
    <property type="entry name" value="CHFR_Znf-CRD"/>
</dbReference>
<dbReference type="FunFam" id="3.30.40.10:FF:000203">
    <property type="entry name" value="E3 ubiquitin-protein ligase CHFR isoform X1"/>
    <property type="match status" value="1"/>
</dbReference>
<name>A0ABD3V6U8_SINWO</name>
<feature type="region of interest" description="Disordered" evidence="19">
    <location>
        <begin position="344"/>
        <end position="381"/>
    </location>
</feature>
<dbReference type="InterPro" id="IPR008984">
    <property type="entry name" value="SMAD_FHA_dom_sf"/>
</dbReference>
<evidence type="ECO:0000256" key="14">
    <source>
        <dbReference type="ARBA" id="ARBA00023242"/>
    </source>
</evidence>
<evidence type="ECO:0000256" key="4">
    <source>
        <dbReference type="ARBA" id="ARBA00005797"/>
    </source>
</evidence>
<dbReference type="PROSITE" id="PS50006">
    <property type="entry name" value="FHA_DOMAIN"/>
    <property type="match status" value="1"/>
</dbReference>
<feature type="domain" description="FHA" evidence="20">
    <location>
        <begin position="28"/>
        <end position="80"/>
    </location>
</feature>
<dbReference type="CDD" id="cd16503">
    <property type="entry name" value="RING-HC_CHFR"/>
    <property type="match status" value="1"/>
</dbReference>
<evidence type="ECO:0000256" key="2">
    <source>
        <dbReference type="ARBA" id="ARBA00004322"/>
    </source>
</evidence>
<evidence type="ECO:0000256" key="15">
    <source>
        <dbReference type="ARBA" id="ARBA00023306"/>
    </source>
</evidence>
<evidence type="ECO:0000256" key="17">
    <source>
        <dbReference type="ARBA" id="ARBA00031332"/>
    </source>
</evidence>
<protein>
    <recommendedName>
        <fullName evidence="6">E3 ubiquitin-protein ligase CHFR</fullName>
        <ecNumber evidence="5">2.3.2.27</ecNumber>
    </recommendedName>
    <alternativeName>
        <fullName evidence="17">Checkpoint with forkhead and RING finger domains protein</fullName>
    </alternativeName>
    <alternativeName>
        <fullName evidence="16">RING-type E3 ubiquitin transferase CHFR</fullName>
    </alternativeName>
</protein>
<dbReference type="GO" id="GO:0008270">
    <property type="term" value="F:zinc ion binding"/>
    <property type="evidence" value="ECO:0007669"/>
    <property type="project" value="UniProtKB-KW"/>
</dbReference>
<keyword evidence="14" id="KW-0539">Nucleus</keyword>
<dbReference type="Proteomes" id="UP001634394">
    <property type="component" value="Unassembled WGS sequence"/>
</dbReference>
<dbReference type="GO" id="GO:0051301">
    <property type="term" value="P:cell division"/>
    <property type="evidence" value="ECO:0007669"/>
    <property type="project" value="UniProtKB-KW"/>
</dbReference>
<dbReference type="EC" id="2.3.2.27" evidence="5"/>
<evidence type="ECO:0000256" key="6">
    <source>
        <dbReference type="ARBA" id="ARBA00017908"/>
    </source>
</evidence>
<evidence type="ECO:0000256" key="8">
    <source>
        <dbReference type="ARBA" id="ARBA00022679"/>
    </source>
</evidence>
<evidence type="ECO:0000256" key="3">
    <source>
        <dbReference type="ARBA" id="ARBA00004906"/>
    </source>
</evidence>
<evidence type="ECO:0000256" key="1">
    <source>
        <dbReference type="ARBA" id="ARBA00000900"/>
    </source>
</evidence>
<evidence type="ECO:0000256" key="5">
    <source>
        <dbReference type="ARBA" id="ARBA00012483"/>
    </source>
</evidence>
<evidence type="ECO:0000256" key="7">
    <source>
        <dbReference type="ARBA" id="ARBA00022618"/>
    </source>
</evidence>
<gene>
    <name evidence="22" type="ORF">ACJMK2_011449</name>
</gene>
<keyword evidence="7" id="KW-0132">Cell division</keyword>
<evidence type="ECO:0000259" key="21">
    <source>
        <dbReference type="PROSITE" id="PS50089"/>
    </source>
</evidence>
<keyword evidence="15" id="KW-0131">Cell cycle</keyword>
<comment type="catalytic activity">
    <reaction evidence="1">
        <text>S-ubiquitinyl-[E2 ubiquitin-conjugating enzyme]-L-cysteine + [acceptor protein]-L-lysine = [E2 ubiquitin-conjugating enzyme]-L-cysteine + N(6)-ubiquitinyl-[acceptor protein]-L-lysine.</text>
        <dbReference type="EC" id="2.3.2.27"/>
    </reaction>
</comment>
<sequence>MEIQETWALLVSLTDIDSEPIPIKKSKFVLGRAKDCDQCFPENKLVSSYHCYIERDEGSDENVWLCDTSTNGTLFNTTSKVTKGNRMKLKHGDEFYLVYKKGNEDVNVGFVFQSLQELEKEEDEEGTQEYSPNAQLDSTFIDEDCNLVEEDAECNQGTKRTPAESSPDDLSKKRLKMDENSMHSSETTGQQVIACKNLEQETELAASGQMETEKHDEKDEAEVNATPLVPQKEISEGDVKKPEPDMSLKDNMEENLLCTICQEIMHDCVSLQPCLHTFCAGCYSDWMKRSRNCPSCRKRVKRIHKNHIINNLIEAYLSERPEKKRPEEDLKQLDQKNEITNDMLYPSKKFPEVRDDDEEEEYEEYDDDEEDYNDTDEEEEDGTYYQLNLGSAAAGQIVFEATPPPDRMGFGSPFFGTTRPIKSLCRQCPGYKSFPDSGSGLFITPTVIHKVENFRAGNNSNNVNTITAGNNSNTIIDNDSTGIKAGNDSEAGGDNPSTSGGTKADDKASSSRDTEIEEASTSTAGGGENVKRTDEKVMVDAPPYTCSPLQTHVLCQCCLQPMPDRRADHYRDPGNIPAQQCHICFRIFCHSYWGCCKADCLGCLAKFKDLNFGRKCLDNILLDNMYESNVLKKYLDDHNMSVRDMLKSCLHKMEEGKYICMDQNRGVNSNSWLCYACGLRNLKDMVYQYRCDIPQDHLPGEVTARPDCHWGKNCRTQRNKLHHAANFNHICVQKRFMS</sequence>
<evidence type="ECO:0000256" key="19">
    <source>
        <dbReference type="SAM" id="MobiDB-lite"/>
    </source>
</evidence>
<feature type="region of interest" description="Disordered" evidence="19">
    <location>
        <begin position="457"/>
        <end position="533"/>
    </location>
</feature>
<dbReference type="SUPFAM" id="SSF49879">
    <property type="entry name" value="SMAD/FHA domain"/>
    <property type="match status" value="1"/>
</dbReference>
<evidence type="ECO:0000259" key="20">
    <source>
        <dbReference type="PROSITE" id="PS50006"/>
    </source>
</evidence>
<dbReference type="InterPro" id="IPR000253">
    <property type="entry name" value="FHA_dom"/>
</dbReference>
<keyword evidence="8" id="KW-0808">Transferase</keyword>
<evidence type="ECO:0000256" key="9">
    <source>
        <dbReference type="ARBA" id="ARBA00022723"/>
    </source>
</evidence>
<dbReference type="PANTHER" id="PTHR16079:SF4">
    <property type="entry name" value="E3 UBIQUITIN-PROTEIN LIGASE CHFR"/>
    <property type="match status" value="1"/>
</dbReference>
<evidence type="ECO:0000256" key="13">
    <source>
        <dbReference type="ARBA" id="ARBA00022833"/>
    </source>
</evidence>
<keyword evidence="11" id="KW-0498">Mitosis</keyword>
<dbReference type="Gene3D" id="3.30.40.10">
    <property type="entry name" value="Zinc/RING finger domain, C3HC4 (zinc finger)"/>
    <property type="match status" value="1"/>
</dbReference>
<comment type="caution">
    <text evidence="22">The sequence shown here is derived from an EMBL/GenBank/DDBJ whole genome shotgun (WGS) entry which is preliminary data.</text>
</comment>
<dbReference type="GO" id="GO:0016605">
    <property type="term" value="C:PML body"/>
    <property type="evidence" value="ECO:0007669"/>
    <property type="project" value="UniProtKB-SubCell"/>
</dbReference>
<dbReference type="PROSITE" id="PS00518">
    <property type="entry name" value="ZF_RING_1"/>
    <property type="match status" value="1"/>
</dbReference>
<dbReference type="InterPro" id="IPR001841">
    <property type="entry name" value="Znf_RING"/>
</dbReference>
<feature type="compositionally biased region" description="Basic and acidic residues" evidence="19">
    <location>
        <begin position="503"/>
        <end position="514"/>
    </location>
</feature>
<keyword evidence="10 18" id="KW-0863">Zinc-finger</keyword>
<dbReference type="SMART" id="SM00184">
    <property type="entry name" value="RING"/>
    <property type="match status" value="1"/>
</dbReference>
<dbReference type="Pfam" id="PF00498">
    <property type="entry name" value="FHA"/>
    <property type="match status" value="1"/>
</dbReference>
<dbReference type="AlphaFoldDB" id="A0ABD3V6U8"/>
<dbReference type="EMBL" id="JBJQND010000013">
    <property type="protein sequence ID" value="KAL3856726.1"/>
    <property type="molecule type" value="Genomic_DNA"/>
</dbReference>
<feature type="compositionally biased region" description="Polar residues" evidence="19">
    <location>
        <begin position="457"/>
        <end position="481"/>
    </location>
</feature>
<comment type="pathway">
    <text evidence="3">Protein modification; protein ubiquitination.</text>
</comment>
<evidence type="ECO:0000313" key="22">
    <source>
        <dbReference type="EMBL" id="KAL3856726.1"/>
    </source>
</evidence>
<dbReference type="Gene3D" id="3.30.40.140">
    <property type="match status" value="1"/>
</dbReference>
<evidence type="ECO:0000256" key="11">
    <source>
        <dbReference type="ARBA" id="ARBA00022776"/>
    </source>
</evidence>
<feature type="region of interest" description="Disordered" evidence="19">
    <location>
        <begin position="152"/>
        <end position="171"/>
    </location>
</feature>
<comment type="similarity">
    <text evidence="4">Belongs to the CHFR family.</text>
</comment>
<dbReference type="SUPFAM" id="SSF57850">
    <property type="entry name" value="RING/U-box"/>
    <property type="match status" value="1"/>
</dbReference>
<accession>A0ABD3V6U8</accession>
<proteinExistence type="inferred from homology"/>
<keyword evidence="12" id="KW-0833">Ubl conjugation pathway</keyword>
<dbReference type="Gene3D" id="2.60.200.20">
    <property type="match status" value="1"/>
</dbReference>
<keyword evidence="23" id="KW-1185">Reference proteome</keyword>
<dbReference type="InterPro" id="IPR013083">
    <property type="entry name" value="Znf_RING/FYVE/PHD"/>
</dbReference>
<reference evidence="22 23" key="1">
    <citation type="submission" date="2024-11" db="EMBL/GenBank/DDBJ databases">
        <title>Chromosome-level genome assembly of the freshwater bivalve Anodonta woodiana.</title>
        <authorList>
            <person name="Chen X."/>
        </authorList>
    </citation>
    <scope>NUCLEOTIDE SEQUENCE [LARGE SCALE GENOMIC DNA]</scope>
    <source>
        <strain evidence="22">MN2024</strain>
        <tissue evidence="22">Gills</tissue>
    </source>
</reference>
<organism evidence="22 23">
    <name type="scientific">Sinanodonta woodiana</name>
    <name type="common">Chinese pond mussel</name>
    <name type="synonym">Anodonta woodiana</name>
    <dbReference type="NCBI Taxonomy" id="1069815"/>
    <lineage>
        <taxon>Eukaryota</taxon>
        <taxon>Metazoa</taxon>
        <taxon>Spiralia</taxon>
        <taxon>Lophotrochozoa</taxon>
        <taxon>Mollusca</taxon>
        <taxon>Bivalvia</taxon>
        <taxon>Autobranchia</taxon>
        <taxon>Heteroconchia</taxon>
        <taxon>Palaeoheterodonta</taxon>
        <taxon>Unionida</taxon>
        <taxon>Unionoidea</taxon>
        <taxon>Unionidae</taxon>
        <taxon>Unioninae</taxon>
        <taxon>Sinanodonta</taxon>
    </lineage>
</organism>
<dbReference type="Pfam" id="PF13639">
    <property type="entry name" value="zf-RING_2"/>
    <property type="match status" value="1"/>
</dbReference>
<dbReference type="InterPro" id="IPR052256">
    <property type="entry name" value="E3_ubiquitin-ligase_CHFR"/>
</dbReference>
<keyword evidence="9" id="KW-0479">Metal-binding</keyword>